<reference evidence="2 3" key="1">
    <citation type="submission" date="2018-04" db="EMBL/GenBank/DDBJ databases">
        <title>Pararhodobacter oceanense sp. nov., isolated from marine intertidal sediment.</title>
        <authorList>
            <person name="Wang X.-L."/>
            <person name="Du Z.-J."/>
        </authorList>
    </citation>
    <scope>NUCLEOTIDE SEQUENCE [LARGE SCALE GENOMIC DNA]</scope>
    <source>
        <strain evidence="2 3">AM505</strain>
    </source>
</reference>
<evidence type="ECO:0000313" key="3">
    <source>
        <dbReference type="Proteomes" id="UP000245911"/>
    </source>
</evidence>
<keyword evidence="3" id="KW-1185">Reference proteome</keyword>
<name>A0A2T8HPP5_9RHOB</name>
<proteinExistence type="predicted"/>
<comment type="caution">
    <text evidence="2">The sequence shown here is derived from an EMBL/GenBank/DDBJ whole genome shotgun (WGS) entry which is preliminary data.</text>
</comment>
<feature type="region of interest" description="Disordered" evidence="1">
    <location>
        <begin position="71"/>
        <end position="90"/>
    </location>
</feature>
<accession>A0A2T8HPP5</accession>
<dbReference type="AlphaFoldDB" id="A0A2T8HPP5"/>
<dbReference type="Proteomes" id="UP000245911">
    <property type="component" value="Unassembled WGS sequence"/>
</dbReference>
<evidence type="ECO:0008006" key="4">
    <source>
        <dbReference type="Google" id="ProtNLM"/>
    </source>
</evidence>
<evidence type="ECO:0000313" key="2">
    <source>
        <dbReference type="EMBL" id="PVH27386.1"/>
    </source>
</evidence>
<sequence length="124" mass="13371">MGGSTGRYLSTGLTGGDKAAANAFTLIETARMNGANPGAWLASFLEDVADPKMTTALLDGLIHRCHTLKTGKTASTSKQTHPSRHERSGRVLMSCPQTAPRKHNLKVGQFSMENLGHFRVEIYS</sequence>
<organism evidence="2 3">
    <name type="scientific">Pararhodobacter oceanensis</name>
    <dbReference type="NCBI Taxonomy" id="2172121"/>
    <lineage>
        <taxon>Bacteria</taxon>
        <taxon>Pseudomonadati</taxon>
        <taxon>Pseudomonadota</taxon>
        <taxon>Alphaproteobacteria</taxon>
        <taxon>Rhodobacterales</taxon>
        <taxon>Paracoccaceae</taxon>
        <taxon>Pararhodobacter</taxon>
    </lineage>
</organism>
<dbReference type="OrthoDB" id="9800877at2"/>
<gene>
    <name evidence="2" type="ORF">DDE20_17850</name>
</gene>
<protein>
    <recommendedName>
        <fullName evidence="4">Transposase IS66 C-terminal domain-containing protein</fullName>
    </recommendedName>
</protein>
<evidence type="ECO:0000256" key="1">
    <source>
        <dbReference type="SAM" id="MobiDB-lite"/>
    </source>
</evidence>
<dbReference type="EMBL" id="QDKM01000014">
    <property type="protein sequence ID" value="PVH27386.1"/>
    <property type="molecule type" value="Genomic_DNA"/>
</dbReference>
<feature type="compositionally biased region" description="Polar residues" evidence="1">
    <location>
        <begin position="71"/>
        <end position="80"/>
    </location>
</feature>
<dbReference type="RefSeq" id="WP_116559887.1">
    <property type="nucleotide sequence ID" value="NZ_QDKM01000014.1"/>
</dbReference>